<evidence type="ECO:0000313" key="3">
    <source>
        <dbReference type="Proteomes" id="UP000619761"/>
    </source>
</evidence>
<dbReference type="EMBL" id="BMYZ01000001">
    <property type="protein sequence ID" value="GGY71484.1"/>
    <property type="molecule type" value="Genomic_DNA"/>
</dbReference>
<accession>A0ABQ3B2R2</accession>
<sequence length="279" mass="31963">MPNRFITGVRRQWRKRFGVLPLRSALRPLSEWFASPLGQLLVDNEQACIDNELRDLFGYHLLQLSVAQHLDLTQASRISHRFALYPQASEQPIVTGVADFTHLPLPANSIDLVLLHHVLDYSQKPHQVLREAASALISQGHLVVIGFNPWSLFGAWRWLVRFFSHAPQWRHQSLRLGRVLDWLAILDFEPIVVKQSFYCPPCHKPGITKYLQWMERWGKRLGLPGGGFYLIVARKDSLAVTPLKPQWQGYAGLRGWGVTKILGRATRGKQPQAQYNVKK</sequence>
<keyword evidence="3" id="KW-1185">Reference proteome</keyword>
<dbReference type="Proteomes" id="UP000619761">
    <property type="component" value="Unassembled WGS sequence"/>
</dbReference>
<comment type="caution">
    <text evidence="2">The sequence shown here is derived from an EMBL/GenBank/DDBJ whole genome shotgun (WGS) entry which is preliminary data.</text>
</comment>
<protein>
    <submittedName>
        <fullName evidence="2">Methyltransferase type 11</fullName>
    </submittedName>
</protein>
<dbReference type="InterPro" id="IPR029063">
    <property type="entry name" value="SAM-dependent_MTases_sf"/>
</dbReference>
<evidence type="ECO:0000259" key="1">
    <source>
        <dbReference type="Pfam" id="PF08241"/>
    </source>
</evidence>
<dbReference type="InterPro" id="IPR013216">
    <property type="entry name" value="Methyltransf_11"/>
</dbReference>
<feature type="domain" description="Methyltransferase type 11" evidence="1">
    <location>
        <begin position="93"/>
        <end position="144"/>
    </location>
</feature>
<dbReference type="SUPFAM" id="SSF53335">
    <property type="entry name" value="S-adenosyl-L-methionine-dependent methyltransferases"/>
    <property type="match status" value="1"/>
</dbReference>
<dbReference type="Pfam" id="PF08241">
    <property type="entry name" value="Methyltransf_11"/>
    <property type="match status" value="1"/>
</dbReference>
<keyword evidence="2" id="KW-0808">Transferase</keyword>
<name>A0ABQ3B2R2_9GAMM</name>
<organism evidence="2 3">
    <name type="scientific">Cellvibrio zantedeschiae</name>
    <dbReference type="NCBI Taxonomy" id="1237077"/>
    <lineage>
        <taxon>Bacteria</taxon>
        <taxon>Pseudomonadati</taxon>
        <taxon>Pseudomonadota</taxon>
        <taxon>Gammaproteobacteria</taxon>
        <taxon>Cellvibrionales</taxon>
        <taxon>Cellvibrionaceae</taxon>
        <taxon>Cellvibrio</taxon>
    </lineage>
</organism>
<keyword evidence="2" id="KW-0489">Methyltransferase</keyword>
<dbReference type="Gene3D" id="3.40.50.150">
    <property type="entry name" value="Vaccinia Virus protein VP39"/>
    <property type="match status" value="1"/>
</dbReference>
<evidence type="ECO:0000313" key="2">
    <source>
        <dbReference type="EMBL" id="GGY71484.1"/>
    </source>
</evidence>
<gene>
    <name evidence="2" type="ORF">GCM10011613_15320</name>
</gene>
<dbReference type="RefSeq" id="WP_189417273.1">
    <property type="nucleotide sequence ID" value="NZ_BMYZ01000001.1"/>
</dbReference>
<proteinExistence type="predicted"/>
<dbReference type="GO" id="GO:0008168">
    <property type="term" value="F:methyltransferase activity"/>
    <property type="evidence" value="ECO:0007669"/>
    <property type="project" value="UniProtKB-KW"/>
</dbReference>
<dbReference type="GO" id="GO:0032259">
    <property type="term" value="P:methylation"/>
    <property type="evidence" value="ECO:0007669"/>
    <property type="project" value="UniProtKB-KW"/>
</dbReference>
<reference evidence="3" key="1">
    <citation type="journal article" date="2019" name="Int. J. Syst. Evol. Microbiol.">
        <title>The Global Catalogue of Microorganisms (GCM) 10K type strain sequencing project: providing services to taxonomists for standard genome sequencing and annotation.</title>
        <authorList>
            <consortium name="The Broad Institute Genomics Platform"/>
            <consortium name="The Broad Institute Genome Sequencing Center for Infectious Disease"/>
            <person name="Wu L."/>
            <person name="Ma J."/>
        </authorList>
    </citation>
    <scope>NUCLEOTIDE SEQUENCE [LARGE SCALE GENOMIC DNA]</scope>
    <source>
        <strain evidence="3">KCTC 32239</strain>
    </source>
</reference>